<evidence type="ECO:0000256" key="1">
    <source>
        <dbReference type="SAM" id="MobiDB-lite"/>
    </source>
</evidence>
<organism evidence="2">
    <name type="scientific">Solanum lycopersicum</name>
    <name type="common">Tomato</name>
    <name type="synonym">Lycopersicon esculentum</name>
    <dbReference type="NCBI Taxonomy" id="4081"/>
    <lineage>
        <taxon>Eukaryota</taxon>
        <taxon>Viridiplantae</taxon>
        <taxon>Streptophyta</taxon>
        <taxon>Embryophyta</taxon>
        <taxon>Tracheophyta</taxon>
        <taxon>Spermatophyta</taxon>
        <taxon>Magnoliopsida</taxon>
        <taxon>eudicotyledons</taxon>
        <taxon>Gunneridae</taxon>
        <taxon>Pentapetalae</taxon>
        <taxon>asterids</taxon>
        <taxon>lamiids</taxon>
        <taxon>Solanales</taxon>
        <taxon>Solanaceae</taxon>
        <taxon>Solanoideae</taxon>
        <taxon>Solaneae</taxon>
        <taxon>Solanum</taxon>
        <taxon>Solanum subgen. Lycopersicon</taxon>
    </lineage>
</organism>
<sequence>MSNVLGYPNLLWQDSLSTHSRKRNRIVEQSIVVFLNLVSVGYSTHNPRRKPGATTTHTNQQPNQEKTNESFASIRSKLSHFPKVMHDNFYHMHQIEKYDHLEFPRVEPCTFIDKFSTSSKLIKRL</sequence>
<protein>
    <submittedName>
        <fullName evidence="2">Uncharacterized protein</fullName>
    </submittedName>
</protein>
<evidence type="ECO:0000313" key="3">
    <source>
        <dbReference type="Proteomes" id="UP000004994"/>
    </source>
</evidence>
<reference evidence="2" key="2">
    <citation type="submission" date="2019-01" db="UniProtKB">
        <authorList>
            <consortium name="EnsemblPlants"/>
        </authorList>
    </citation>
    <scope>IDENTIFICATION</scope>
    <source>
        <strain evidence="2">cv. Heinz 1706</strain>
    </source>
</reference>
<proteinExistence type="predicted"/>
<dbReference type="EnsemblPlants" id="Solyc11g030475.1.1">
    <property type="protein sequence ID" value="Solyc11g030475.1.1"/>
    <property type="gene ID" value="Solyc11g030475.1"/>
</dbReference>
<reference evidence="2" key="1">
    <citation type="journal article" date="2012" name="Nature">
        <title>The tomato genome sequence provides insights into fleshy fruit evolution.</title>
        <authorList>
            <consortium name="Tomato Genome Consortium"/>
        </authorList>
    </citation>
    <scope>NUCLEOTIDE SEQUENCE [LARGE SCALE GENOMIC DNA]</scope>
    <source>
        <strain evidence="2">cv. Heinz 1706</strain>
    </source>
</reference>
<dbReference type="Gramene" id="Solyc11g030475.1.1">
    <property type="protein sequence ID" value="Solyc11g030475.1.1"/>
    <property type="gene ID" value="Solyc11g030475.1"/>
</dbReference>
<feature type="region of interest" description="Disordered" evidence="1">
    <location>
        <begin position="45"/>
        <end position="71"/>
    </location>
</feature>
<dbReference type="Proteomes" id="UP000004994">
    <property type="component" value="Chromosome 11"/>
</dbReference>
<keyword evidence="3" id="KW-1185">Reference proteome</keyword>
<feature type="compositionally biased region" description="Polar residues" evidence="1">
    <location>
        <begin position="53"/>
        <end position="71"/>
    </location>
</feature>
<dbReference type="InParanoid" id="A0A3Q7IUZ9"/>
<accession>A0A3Q7IUZ9</accession>
<evidence type="ECO:0000313" key="2">
    <source>
        <dbReference type="EnsemblPlants" id="Solyc11g030475.1.1"/>
    </source>
</evidence>
<name>A0A3Q7IUZ9_SOLLC</name>
<dbReference type="AlphaFoldDB" id="A0A3Q7IUZ9"/>